<name>A0A3Q9BMP7_9LACT</name>
<reference evidence="3" key="1">
    <citation type="submission" date="2018-12" db="EMBL/GenBank/DDBJ databases">
        <title>Complete genome sequencing of Jeotgalibaca sp. H21T32.</title>
        <authorList>
            <person name="Bae J.-W."/>
            <person name="Lee S.-Y."/>
        </authorList>
    </citation>
    <scope>NUCLEOTIDE SEQUENCE [LARGE SCALE GENOMIC DNA]</scope>
    <source>
        <strain evidence="3">H21T32</strain>
    </source>
</reference>
<feature type="transmembrane region" description="Helical" evidence="1">
    <location>
        <begin position="32"/>
        <end position="50"/>
    </location>
</feature>
<evidence type="ECO:0000256" key="1">
    <source>
        <dbReference type="SAM" id="Phobius"/>
    </source>
</evidence>
<keyword evidence="1" id="KW-0812">Transmembrane</keyword>
<keyword evidence="1" id="KW-1133">Transmembrane helix</keyword>
<dbReference type="RefSeq" id="WP_126110169.1">
    <property type="nucleotide sequence ID" value="NZ_CP034465.1"/>
</dbReference>
<evidence type="ECO:0000313" key="2">
    <source>
        <dbReference type="EMBL" id="AZP04601.1"/>
    </source>
</evidence>
<proteinExistence type="predicted"/>
<feature type="transmembrane region" description="Helical" evidence="1">
    <location>
        <begin position="87"/>
        <end position="107"/>
    </location>
</feature>
<dbReference type="Proteomes" id="UP000273326">
    <property type="component" value="Chromosome"/>
</dbReference>
<protein>
    <submittedName>
        <fullName evidence="2">Phage holin family protein</fullName>
    </submittedName>
</protein>
<dbReference type="OrthoDB" id="7205479at2"/>
<sequence>MGFWKKIAINSIIFIALAYLIPGFYVRGVWTAFGASIVLALVNVLVKPVLHVLSFPITLLTFGLFSFIINALMLSITSFLVGPGFQFSSFGITLLVSLLLSFVQSFIQDKRDYR</sequence>
<organism evidence="2 3">
    <name type="scientific">Jeotgalibaca ciconiae</name>
    <dbReference type="NCBI Taxonomy" id="2496265"/>
    <lineage>
        <taxon>Bacteria</taxon>
        <taxon>Bacillati</taxon>
        <taxon>Bacillota</taxon>
        <taxon>Bacilli</taxon>
        <taxon>Lactobacillales</taxon>
        <taxon>Carnobacteriaceae</taxon>
        <taxon>Jeotgalibaca</taxon>
    </lineage>
</organism>
<dbReference type="Pfam" id="PF04020">
    <property type="entry name" value="Phage_holin_4_2"/>
    <property type="match status" value="1"/>
</dbReference>
<gene>
    <name evidence="2" type="ORF">EJN90_08115</name>
</gene>
<dbReference type="KEGG" id="jeh:EJN90_08115"/>
<dbReference type="AlphaFoldDB" id="A0A3Q9BMP7"/>
<dbReference type="PANTHER" id="PTHR37309:SF1">
    <property type="entry name" value="SLR0284 PROTEIN"/>
    <property type="match status" value="1"/>
</dbReference>
<keyword evidence="3" id="KW-1185">Reference proteome</keyword>
<keyword evidence="1" id="KW-0472">Membrane</keyword>
<evidence type="ECO:0000313" key="3">
    <source>
        <dbReference type="Proteomes" id="UP000273326"/>
    </source>
</evidence>
<dbReference type="InterPro" id="IPR007165">
    <property type="entry name" value="Phage_holin_4_2"/>
</dbReference>
<dbReference type="PANTHER" id="PTHR37309">
    <property type="entry name" value="SLR0284 PROTEIN"/>
    <property type="match status" value="1"/>
</dbReference>
<accession>A0A3Q9BMP7</accession>
<dbReference type="EMBL" id="CP034465">
    <property type="protein sequence ID" value="AZP04601.1"/>
    <property type="molecule type" value="Genomic_DNA"/>
</dbReference>
<feature type="transmembrane region" description="Helical" evidence="1">
    <location>
        <begin position="7"/>
        <end position="26"/>
    </location>
</feature>
<feature type="transmembrane region" description="Helical" evidence="1">
    <location>
        <begin position="57"/>
        <end position="81"/>
    </location>
</feature>